<dbReference type="PANTHER" id="PTHR30027">
    <property type="entry name" value="RIBOSOMAL RNA SMALL SUBUNIT METHYLTRANSFERASE E"/>
    <property type="match status" value="1"/>
</dbReference>
<keyword evidence="5 10" id="KW-0489">Methyltransferase</keyword>
<dbReference type="InterPro" id="IPR046887">
    <property type="entry name" value="RsmE_PUA-like"/>
</dbReference>
<keyword evidence="6 10" id="KW-0808">Transferase</keyword>
<reference evidence="13 14" key="1">
    <citation type="submission" date="2019-06" db="EMBL/GenBank/DDBJ databases">
        <title>Genomic insights into carbon and energy metabolism of Deferribacter autotrophicus revealed new metabolic traits in the phylum Deferribacteres.</title>
        <authorList>
            <person name="Slobodkin A.I."/>
            <person name="Slobodkina G.B."/>
            <person name="Allioux M."/>
            <person name="Alain K."/>
            <person name="Jebbar M."/>
            <person name="Shadrin V."/>
            <person name="Kublanov I.V."/>
            <person name="Toshchakov S.V."/>
            <person name="Bonch-Osmolovskaya E.A."/>
        </authorList>
    </citation>
    <scope>NUCLEOTIDE SEQUENCE [LARGE SCALE GENOMIC DNA]</scope>
    <source>
        <strain evidence="13 14">SL50</strain>
    </source>
</reference>
<evidence type="ECO:0000256" key="5">
    <source>
        <dbReference type="ARBA" id="ARBA00022603"/>
    </source>
</evidence>
<keyword evidence="3 10" id="KW-0963">Cytoplasm</keyword>
<feature type="domain" description="Ribosomal RNA small subunit methyltransferase E methyltransferase" evidence="11">
    <location>
        <begin position="75"/>
        <end position="226"/>
    </location>
</feature>
<dbReference type="InterPro" id="IPR046886">
    <property type="entry name" value="RsmE_MTase_dom"/>
</dbReference>
<evidence type="ECO:0000256" key="3">
    <source>
        <dbReference type="ARBA" id="ARBA00022490"/>
    </source>
</evidence>
<name>A0A5A8F777_9BACT</name>
<comment type="subcellular location">
    <subcellularLocation>
        <location evidence="1 10">Cytoplasm</location>
    </subcellularLocation>
</comment>
<dbReference type="OrthoDB" id="9815641at2"/>
<dbReference type="Pfam" id="PF04452">
    <property type="entry name" value="Methyltrans_RNA"/>
    <property type="match status" value="1"/>
</dbReference>
<dbReference type="EC" id="2.1.1.193" evidence="10"/>
<keyword evidence="4 10" id="KW-0698">rRNA processing</keyword>
<dbReference type="PIRSF" id="PIRSF015601">
    <property type="entry name" value="MTase_slr0722"/>
    <property type="match status" value="1"/>
</dbReference>
<dbReference type="CDD" id="cd18084">
    <property type="entry name" value="RsmE-like"/>
    <property type="match status" value="1"/>
</dbReference>
<dbReference type="SUPFAM" id="SSF88697">
    <property type="entry name" value="PUA domain-like"/>
    <property type="match status" value="1"/>
</dbReference>
<dbReference type="InterPro" id="IPR006700">
    <property type="entry name" value="RsmE"/>
</dbReference>
<dbReference type="RefSeq" id="WP_149265263.1">
    <property type="nucleotide sequence ID" value="NZ_VFJB01000001.1"/>
</dbReference>
<organism evidence="13 14">
    <name type="scientific">Deferribacter autotrophicus</name>
    <dbReference type="NCBI Taxonomy" id="500465"/>
    <lineage>
        <taxon>Bacteria</taxon>
        <taxon>Pseudomonadati</taxon>
        <taxon>Deferribacterota</taxon>
        <taxon>Deferribacteres</taxon>
        <taxon>Deferribacterales</taxon>
        <taxon>Deferribacteraceae</taxon>
        <taxon>Deferribacter</taxon>
    </lineage>
</organism>
<evidence type="ECO:0000256" key="6">
    <source>
        <dbReference type="ARBA" id="ARBA00022679"/>
    </source>
</evidence>
<dbReference type="Pfam" id="PF20260">
    <property type="entry name" value="PUA_4"/>
    <property type="match status" value="1"/>
</dbReference>
<comment type="caution">
    <text evidence="13">The sequence shown here is derived from an EMBL/GenBank/DDBJ whole genome shotgun (WGS) entry which is preliminary data.</text>
</comment>
<evidence type="ECO:0000256" key="9">
    <source>
        <dbReference type="ARBA" id="ARBA00047944"/>
    </source>
</evidence>
<accession>A0A5A8F777</accession>
<dbReference type="GO" id="GO:0070475">
    <property type="term" value="P:rRNA base methylation"/>
    <property type="evidence" value="ECO:0007669"/>
    <property type="project" value="TreeGrafter"/>
</dbReference>
<evidence type="ECO:0000256" key="7">
    <source>
        <dbReference type="ARBA" id="ARBA00022691"/>
    </source>
</evidence>
<dbReference type="InterPro" id="IPR029026">
    <property type="entry name" value="tRNA_m1G_MTases_N"/>
</dbReference>
<evidence type="ECO:0000313" key="13">
    <source>
        <dbReference type="EMBL" id="KAA0259443.1"/>
    </source>
</evidence>
<dbReference type="SUPFAM" id="SSF75217">
    <property type="entry name" value="alpha/beta knot"/>
    <property type="match status" value="1"/>
</dbReference>
<keyword evidence="7 10" id="KW-0949">S-adenosyl-L-methionine</keyword>
<gene>
    <name evidence="13" type="ORF">FHQ18_00770</name>
</gene>
<keyword evidence="14" id="KW-1185">Reference proteome</keyword>
<dbReference type="AlphaFoldDB" id="A0A5A8F777"/>
<protein>
    <recommendedName>
        <fullName evidence="10">Ribosomal RNA small subunit methyltransferase E</fullName>
        <ecNumber evidence="10">2.1.1.193</ecNumber>
    </recommendedName>
</protein>
<evidence type="ECO:0000256" key="1">
    <source>
        <dbReference type="ARBA" id="ARBA00004496"/>
    </source>
</evidence>
<evidence type="ECO:0000256" key="4">
    <source>
        <dbReference type="ARBA" id="ARBA00022552"/>
    </source>
</evidence>
<evidence type="ECO:0000256" key="8">
    <source>
        <dbReference type="ARBA" id="ARBA00025699"/>
    </source>
</evidence>
<comment type="similarity">
    <text evidence="2 10">Belongs to the RNA methyltransferase RsmE family.</text>
</comment>
<dbReference type="Gene3D" id="3.40.1280.10">
    <property type="match status" value="1"/>
</dbReference>
<dbReference type="Proteomes" id="UP000322876">
    <property type="component" value="Unassembled WGS sequence"/>
</dbReference>
<evidence type="ECO:0000313" key="14">
    <source>
        <dbReference type="Proteomes" id="UP000322876"/>
    </source>
</evidence>
<dbReference type="InterPro" id="IPR029028">
    <property type="entry name" value="Alpha/beta_knot_MTases"/>
</dbReference>
<dbReference type="EMBL" id="VFJB01000001">
    <property type="protein sequence ID" value="KAA0259443.1"/>
    <property type="molecule type" value="Genomic_DNA"/>
</dbReference>
<dbReference type="PANTHER" id="PTHR30027:SF3">
    <property type="entry name" value="16S RRNA (URACIL(1498)-N(3))-METHYLTRANSFERASE"/>
    <property type="match status" value="1"/>
</dbReference>
<evidence type="ECO:0000259" key="12">
    <source>
        <dbReference type="Pfam" id="PF20260"/>
    </source>
</evidence>
<feature type="domain" description="Ribosomal RNA small subunit methyltransferase E PUA-like" evidence="12">
    <location>
        <begin position="23"/>
        <end position="64"/>
    </location>
</feature>
<dbReference type="GO" id="GO:0005737">
    <property type="term" value="C:cytoplasm"/>
    <property type="evidence" value="ECO:0007669"/>
    <property type="project" value="UniProtKB-SubCell"/>
</dbReference>
<sequence>MSGLASIYEDIDKLSKEILLSHENSHYIKNVLRKKVGEHIQIFSNKEKGIFKIKEVKKKLLLCEKIEVKQYEISEKKIKVYQGLMKREYMDFVVEKYGELGVYELNIVLTDYSIKNITEKNLLRYKKLLINGAMQADLDFLPRINLLESVSNINDDCDMKLCFYEKIKNKSFIHKVGKTVSIFIGPEGGLSDKDVNILKEKGFLLVSPLKSVVKAETAAVVFTGIIRALMDCNEFI</sequence>
<comment type="function">
    <text evidence="8 10">Specifically methylates the N3 position of the uracil ring of uridine 1498 (m3U1498) in 16S rRNA. Acts on the fully assembled 30S ribosomal subunit.</text>
</comment>
<dbReference type="GO" id="GO:0070042">
    <property type="term" value="F:rRNA (uridine-N3-)-methyltransferase activity"/>
    <property type="evidence" value="ECO:0007669"/>
    <property type="project" value="TreeGrafter"/>
</dbReference>
<dbReference type="InterPro" id="IPR015947">
    <property type="entry name" value="PUA-like_sf"/>
</dbReference>
<comment type="catalytic activity">
    <reaction evidence="9 10">
        <text>uridine(1498) in 16S rRNA + S-adenosyl-L-methionine = N(3)-methyluridine(1498) in 16S rRNA + S-adenosyl-L-homocysteine + H(+)</text>
        <dbReference type="Rhea" id="RHEA:42920"/>
        <dbReference type="Rhea" id="RHEA-COMP:10283"/>
        <dbReference type="Rhea" id="RHEA-COMP:10284"/>
        <dbReference type="ChEBI" id="CHEBI:15378"/>
        <dbReference type="ChEBI" id="CHEBI:57856"/>
        <dbReference type="ChEBI" id="CHEBI:59789"/>
        <dbReference type="ChEBI" id="CHEBI:65315"/>
        <dbReference type="ChEBI" id="CHEBI:74502"/>
        <dbReference type="EC" id="2.1.1.193"/>
    </reaction>
</comment>
<proteinExistence type="inferred from homology"/>
<evidence type="ECO:0000259" key="11">
    <source>
        <dbReference type="Pfam" id="PF04452"/>
    </source>
</evidence>
<evidence type="ECO:0000256" key="10">
    <source>
        <dbReference type="PIRNR" id="PIRNR015601"/>
    </source>
</evidence>
<dbReference type="NCBIfam" id="TIGR00046">
    <property type="entry name" value="RsmE family RNA methyltransferase"/>
    <property type="match status" value="1"/>
</dbReference>
<evidence type="ECO:0000256" key="2">
    <source>
        <dbReference type="ARBA" id="ARBA00005528"/>
    </source>
</evidence>